<dbReference type="InterPro" id="IPR001932">
    <property type="entry name" value="PPM-type_phosphatase-like_dom"/>
</dbReference>
<evidence type="ECO:0000313" key="3">
    <source>
        <dbReference type="EMBL" id="NJP15744.1"/>
    </source>
</evidence>
<dbReference type="InterPro" id="IPR013656">
    <property type="entry name" value="PAS_4"/>
</dbReference>
<dbReference type="CDD" id="cd00130">
    <property type="entry name" value="PAS"/>
    <property type="match status" value="2"/>
</dbReference>
<comment type="caution">
    <text evidence="3">The sequence shown here is derived from an EMBL/GenBank/DDBJ whole genome shotgun (WGS) entry which is preliminary data.</text>
</comment>
<gene>
    <name evidence="3" type="ORF">HCJ95_15955</name>
</gene>
<dbReference type="SUPFAM" id="SSF55785">
    <property type="entry name" value="PYP-like sensor domain (PAS domain)"/>
    <property type="match status" value="2"/>
</dbReference>
<dbReference type="PROSITE" id="PS50113">
    <property type="entry name" value="PAC"/>
    <property type="match status" value="1"/>
</dbReference>
<reference evidence="3 4" key="1">
    <citation type="submission" date="2020-03" db="EMBL/GenBank/DDBJ databases">
        <title>WGS of actinomycetes isolated from Thailand.</title>
        <authorList>
            <person name="Thawai C."/>
        </authorList>
    </citation>
    <scope>NUCLEOTIDE SEQUENCE [LARGE SCALE GENOMIC DNA]</scope>
    <source>
        <strain evidence="3 4">NBRC 13905</strain>
    </source>
</reference>
<dbReference type="Pfam" id="PF07228">
    <property type="entry name" value="SpoIIE"/>
    <property type="match status" value="1"/>
</dbReference>
<dbReference type="SMART" id="SM00065">
    <property type="entry name" value="GAF"/>
    <property type="match status" value="1"/>
</dbReference>
<dbReference type="SUPFAM" id="SSF81606">
    <property type="entry name" value="PP2C-like"/>
    <property type="match status" value="1"/>
</dbReference>
<dbReference type="InterPro" id="IPR035965">
    <property type="entry name" value="PAS-like_dom_sf"/>
</dbReference>
<dbReference type="PANTHER" id="PTHR43156">
    <property type="entry name" value="STAGE II SPORULATION PROTEIN E-RELATED"/>
    <property type="match status" value="1"/>
</dbReference>
<name>A0ABX0YTT2_STRTL</name>
<dbReference type="Pfam" id="PF13185">
    <property type="entry name" value="GAF_2"/>
    <property type="match status" value="1"/>
</dbReference>
<dbReference type="Pfam" id="PF13581">
    <property type="entry name" value="HATPase_c_2"/>
    <property type="match status" value="1"/>
</dbReference>
<sequence length="962" mass="102592">MSGVPPIRRRADDLDPAESLRAGLAQVVGDLRGVAGLVYVQAGSPDGLHLVSSTGLSPDHARSLRYLTNNEICPHGRTVFEGAQGARAWLPAPAAADGAADGIWPAVGVAVVPLPGTAEPDGPKGALAVLLQGARQPGAEQWALLESAAARAAVDVRRAFTATTPLSQTRRAAGSTTPEALQAVGVGCWECTPATNRLVLDEQALAVLGIDDDCFDGRLETWTRLIHVDDRSTLASEGARAIRTGSLFIHEHRLCRPDGACRWVRVRGRVKPGAPEEPVTFVGTLCDVTESRSARERISHAMRHMSDGFLVVDRGWRITFVNTAADAMLGAAKDIVGRVLWDLPATGRLPLPVGLREMCRRVADTATPADVDVKGPVDGRWYRLRLVPLSDGMAFFFTDVHDKRERKAAERAEALRAARTSELTAALAEAIGTQGVVDAVARHVLPMFGAAGLVMQVIEDDQVRIVGSAGYTQDFLDLVATIPLSATNATANVLRSRTPQFFSTPEEYLSRYPQSAYLGNLGDKEAWAFLPLIASDQPVGVCALAFARPRRFTREERTLMVALSGLIAQALERARLFDAEHLRAQELQRGLLPQELPTVPYCSTAVCYQPAGQGMDVGGDWYDLIPLSSHRIALVIGDVMGHGLAQAAAMGRLRTAVHTLAGLELAPDEVLEHLNEVVAGLGDDSYATMLYAVYDPVTGRCVFACAGHPPPAVVGPDGTVRFPDLPSDPPLGAADPPFETTEVTVPDGSLLVLYTDGLVESSRCDIDTGMSRLAQLLGEGGHLGDLDTLCEKVVAGLLPARQQTSDDAAVLLARVHRVPADAIAAWPLRAEPQAAGEARRLVGEQLERWGLSDLVTTTELLVSELVGNVARHAKGPVGLRLLRDSTLICEVSDGTLTTPRIRRASALDEGGRGLQLVAALSRRWGTRYTATGKCIWTEQAIGDRAGVSADTLLSALADGPFA</sequence>
<dbReference type="Pfam" id="PF08448">
    <property type="entry name" value="PAS_4"/>
    <property type="match status" value="1"/>
</dbReference>
<dbReference type="RefSeq" id="WP_168131797.1">
    <property type="nucleotide sequence ID" value="NZ_BMVZ01000010.1"/>
</dbReference>
<dbReference type="InterPro" id="IPR036890">
    <property type="entry name" value="HATPase_C_sf"/>
</dbReference>
<dbReference type="SUPFAM" id="SSF55781">
    <property type="entry name" value="GAF domain-like"/>
    <property type="match status" value="1"/>
</dbReference>
<dbReference type="InterPro" id="IPR003594">
    <property type="entry name" value="HATPase_dom"/>
</dbReference>
<dbReference type="Gene3D" id="3.60.40.10">
    <property type="entry name" value="PPM-type phosphatase domain"/>
    <property type="match status" value="1"/>
</dbReference>
<dbReference type="CDD" id="cd16936">
    <property type="entry name" value="HATPase_RsbW-like"/>
    <property type="match status" value="1"/>
</dbReference>
<proteinExistence type="predicted"/>
<dbReference type="InterPro" id="IPR003018">
    <property type="entry name" value="GAF"/>
</dbReference>
<dbReference type="PANTHER" id="PTHR43156:SF2">
    <property type="entry name" value="STAGE II SPORULATION PROTEIN E"/>
    <property type="match status" value="1"/>
</dbReference>
<evidence type="ECO:0000256" key="1">
    <source>
        <dbReference type="ARBA" id="ARBA00022801"/>
    </source>
</evidence>
<protein>
    <submittedName>
        <fullName evidence="3">SpoIIE family protein phosphatase</fullName>
    </submittedName>
</protein>
<accession>A0ABX0YTT2</accession>
<dbReference type="InterPro" id="IPR000700">
    <property type="entry name" value="PAS-assoc_C"/>
</dbReference>
<keyword evidence="1" id="KW-0378">Hydrolase</keyword>
<dbReference type="SMART" id="SM00331">
    <property type="entry name" value="PP2C_SIG"/>
    <property type="match status" value="1"/>
</dbReference>
<dbReference type="InterPro" id="IPR000014">
    <property type="entry name" value="PAS"/>
</dbReference>
<dbReference type="InterPro" id="IPR029016">
    <property type="entry name" value="GAF-like_dom_sf"/>
</dbReference>
<keyword evidence="4" id="KW-1185">Reference proteome</keyword>
<feature type="domain" description="PAC" evidence="2">
    <location>
        <begin position="248"/>
        <end position="300"/>
    </location>
</feature>
<dbReference type="InterPro" id="IPR052016">
    <property type="entry name" value="Bact_Sigma-Reg"/>
</dbReference>
<dbReference type="EMBL" id="JAATEL010000015">
    <property type="protein sequence ID" value="NJP15744.1"/>
    <property type="molecule type" value="Genomic_DNA"/>
</dbReference>
<dbReference type="Gene3D" id="3.30.450.40">
    <property type="match status" value="1"/>
</dbReference>
<evidence type="ECO:0000313" key="4">
    <source>
        <dbReference type="Proteomes" id="UP000635996"/>
    </source>
</evidence>
<dbReference type="Pfam" id="PF08447">
    <property type="entry name" value="PAS_3"/>
    <property type="match status" value="1"/>
</dbReference>
<dbReference type="Gene3D" id="2.10.70.100">
    <property type="match status" value="1"/>
</dbReference>
<dbReference type="InterPro" id="IPR036457">
    <property type="entry name" value="PPM-type-like_dom_sf"/>
</dbReference>
<organism evidence="3 4">
    <name type="scientific">Streptomyces thermoviolaceus subsp. thermoviolaceus</name>
    <dbReference type="NCBI Taxonomy" id="66860"/>
    <lineage>
        <taxon>Bacteria</taxon>
        <taxon>Bacillati</taxon>
        <taxon>Actinomycetota</taxon>
        <taxon>Actinomycetes</taxon>
        <taxon>Kitasatosporales</taxon>
        <taxon>Streptomycetaceae</taxon>
        <taxon>Streptomyces</taxon>
    </lineage>
</organism>
<dbReference type="SMART" id="SM00091">
    <property type="entry name" value="PAS"/>
    <property type="match status" value="2"/>
</dbReference>
<dbReference type="InterPro" id="IPR013655">
    <property type="entry name" value="PAS_fold_3"/>
</dbReference>
<dbReference type="Proteomes" id="UP000635996">
    <property type="component" value="Unassembled WGS sequence"/>
</dbReference>
<evidence type="ECO:0000259" key="2">
    <source>
        <dbReference type="PROSITE" id="PS50113"/>
    </source>
</evidence>
<dbReference type="Gene3D" id="3.30.450.20">
    <property type="entry name" value="PAS domain"/>
    <property type="match status" value="2"/>
</dbReference>
<dbReference type="Gene3D" id="3.30.565.10">
    <property type="entry name" value="Histidine kinase-like ATPase, C-terminal domain"/>
    <property type="match status" value="1"/>
</dbReference>